<dbReference type="GO" id="GO:0016887">
    <property type="term" value="F:ATP hydrolysis activity"/>
    <property type="evidence" value="ECO:0007669"/>
    <property type="project" value="InterPro"/>
</dbReference>
<evidence type="ECO:0008006" key="12">
    <source>
        <dbReference type="Google" id="ProtNLM"/>
    </source>
</evidence>
<proteinExistence type="predicted"/>
<dbReference type="InterPro" id="IPR011527">
    <property type="entry name" value="ABC1_TM_dom"/>
</dbReference>
<dbReference type="PANTHER" id="PTHR24221:SF654">
    <property type="entry name" value="ATP-BINDING CASSETTE SUB-FAMILY B MEMBER 6"/>
    <property type="match status" value="1"/>
</dbReference>
<dbReference type="Gene3D" id="1.20.1560.10">
    <property type="entry name" value="ABC transporter type 1, transmembrane domain"/>
    <property type="match status" value="1"/>
</dbReference>
<dbReference type="SUPFAM" id="SSF52540">
    <property type="entry name" value="P-loop containing nucleoside triphosphate hydrolases"/>
    <property type="match status" value="1"/>
</dbReference>
<dbReference type="SUPFAM" id="SSF90123">
    <property type="entry name" value="ABC transporter transmembrane region"/>
    <property type="match status" value="1"/>
</dbReference>
<sequence>MHKLIKNKALYYLTIASILAFSMLDLFKSILFGRFFNTLENKNTLSQMVKWIVAFVILMFFVETIMKGLMVYFKYSLRERLSQDLYESWLALSPDEFQKTDTSARINKQTNEINTIIDQYVTSKLNIYRYGFLFLIGSLYIGTNSWILLLFIYICALSLSLFNRTFKTRLESNQKEVLSHQKQWIGVLKGFCTNFLTIKDYDLDTKYSSRLQNQNKLLSKVTIHSEWLKQWVLAINDLGVNIIFFGESLIGFYMINQNLISLSVFMTIIQASNMVINPIGWYMEMYNNVQSSSVVVDGYLKEVQKRKHQKKLLNEPIQSFLLKDLVFKRKEKTIFDHFTLQLQKGKKYLVVGESGCGKSTLLGLLSGTIPHPHIYANNIPTNALEHSSIAKQLTYLRQSPDLLPGTLEENITLWQTADSNKLNRVLDQVHLNSLKSRLHESVQEDSLEISGGELQRISLARGLYNIKDWLFLDEAFSALDEENAKQIEYDILKNYKGSIISISHKLFDENIMLFDEVIEFTKQGVNVLSSLEYLQKRKNSLHPIKNQISNNESVLPDKR</sequence>
<dbReference type="PROSITE" id="PS50893">
    <property type="entry name" value="ABC_TRANSPORTER_2"/>
    <property type="match status" value="1"/>
</dbReference>
<dbReference type="Gene3D" id="3.40.50.300">
    <property type="entry name" value="P-loop containing nucleotide triphosphate hydrolases"/>
    <property type="match status" value="1"/>
</dbReference>
<dbReference type="InterPro" id="IPR039421">
    <property type="entry name" value="Type_1_exporter"/>
</dbReference>
<dbReference type="PROSITE" id="PS00211">
    <property type="entry name" value="ABC_TRANSPORTER_1"/>
    <property type="match status" value="1"/>
</dbReference>
<evidence type="ECO:0000259" key="8">
    <source>
        <dbReference type="PROSITE" id="PS50893"/>
    </source>
</evidence>
<dbReference type="PANTHER" id="PTHR24221">
    <property type="entry name" value="ATP-BINDING CASSETTE SUB-FAMILY B"/>
    <property type="match status" value="1"/>
</dbReference>
<dbReference type="GO" id="GO:0034040">
    <property type="term" value="F:ATPase-coupled lipid transmembrane transporter activity"/>
    <property type="evidence" value="ECO:0007669"/>
    <property type="project" value="TreeGrafter"/>
</dbReference>
<dbReference type="SMART" id="SM00382">
    <property type="entry name" value="AAA"/>
    <property type="match status" value="1"/>
</dbReference>
<keyword evidence="2 7" id="KW-0812">Transmembrane</keyword>
<keyword evidence="5 7" id="KW-1133">Transmembrane helix</keyword>
<evidence type="ECO:0000313" key="11">
    <source>
        <dbReference type="Proteomes" id="UP000186705"/>
    </source>
</evidence>
<dbReference type="Proteomes" id="UP000186705">
    <property type="component" value="Unassembled WGS sequence"/>
</dbReference>
<feature type="domain" description="ABC transporter" evidence="8">
    <location>
        <begin position="320"/>
        <end position="547"/>
    </location>
</feature>
<dbReference type="STRING" id="1862672.BO225_09245"/>
<evidence type="ECO:0000313" key="10">
    <source>
        <dbReference type="EMBL" id="OLU45119.1"/>
    </source>
</evidence>
<accession>A0A1U7NKU7</accession>
<comment type="caution">
    <text evidence="10">The sequence shown here is derived from an EMBL/GenBank/DDBJ whole genome shotgun (WGS) entry which is preliminary data.</text>
</comment>
<dbReference type="InterPro" id="IPR017871">
    <property type="entry name" value="ABC_transporter-like_CS"/>
</dbReference>
<comment type="subcellular location">
    <subcellularLocation>
        <location evidence="1">Cell membrane</location>
        <topology evidence="1">Multi-pass membrane protein</topology>
    </subcellularLocation>
</comment>
<evidence type="ECO:0000256" key="2">
    <source>
        <dbReference type="ARBA" id="ARBA00022692"/>
    </source>
</evidence>
<dbReference type="InterPro" id="IPR003439">
    <property type="entry name" value="ABC_transporter-like_ATP-bd"/>
</dbReference>
<feature type="transmembrane region" description="Helical" evidence="7">
    <location>
        <begin position="51"/>
        <end position="73"/>
    </location>
</feature>
<evidence type="ECO:0000256" key="1">
    <source>
        <dbReference type="ARBA" id="ARBA00004651"/>
    </source>
</evidence>
<dbReference type="GO" id="GO:0005524">
    <property type="term" value="F:ATP binding"/>
    <property type="evidence" value="ECO:0007669"/>
    <property type="project" value="UniProtKB-KW"/>
</dbReference>
<gene>
    <name evidence="10" type="ORF">BO225_09245</name>
</gene>
<dbReference type="GeneID" id="78276124"/>
<protein>
    <recommendedName>
        <fullName evidence="12">ABC transporter ATP-binding protein</fullName>
    </recommendedName>
</protein>
<dbReference type="GO" id="GO:0005886">
    <property type="term" value="C:plasma membrane"/>
    <property type="evidence" value="ECO:0007669"/>
    <property type="project" value="UniProtKB-SubCell"/>
</dbReference>
<feature type="transmembrane region" description="Helical" evidence="7">
    <location>
        <begin position="262"/>
        <end position="283"/>
    </location>
</feature>
<organism evidence="10 11">
    <name type="scientific">Dubosiella newyorkensis</name>
    <dbReference type="NCBI Taxonomy" id="1862672"/>
    <lineage>
        <taxon>Bacteria</taxon>
        <taxon>Bacillati</taxon>
        <taxon>Bacillota</taxon>
        <taxon>Erysipelotrichia</taxon>
        <taxon>Erysipelotrichales</taxon>
        <taxon>Erysipelotrichaceae</taxon>
        <taxon>Dubosiella</taxon>
    </lineage>
</organism>
<evidence type="ECO:0000256" key="6">
    <source>
        <dbReference type="ARBA" id="ARBA00023136"/>
    </source>
</evidence>
<dbReference type="InterPro" id="IPR027417">
    <property type="entry name" value="P-loop_NTPase"/>
</dbReference>
<keyword evidence="3" id="KW-0547">Nucleotide-binding</keyword>
<evidence type="ECO:0000259" key="9">
    <source>
        <dbReference type="PROSITE" id="PS50929"/>
    </source>
</evidence>
<evidence type="ECO:0000256" key="5">
    <source>
        <dbReference type="ARBA" id="ARBA00022989"/>
    </source>
</evidence>
<dbReference type="Pfam" id="PF00664">
    <property type="entry name" value="ABC_membrane"/>
    <property type="match status" value="1"/>
</dbReference>
<keyword evidence="4" id="KW-0067">ATP-binding</keyword>
<name>A0A1U7NKU7_9FIRM</name>
<dbReference type="InterPro" id="IPR003593">
    <property type="entry name" value="AAA+_ATPase"/>
</dbReference>
<dbReference type="PROSITE" id="PS50929">
    <property type="entry name" value="ABC_TM1F"/>
    <property type="match status" value="1"/>
</dbReference>
<keyword evidence="11" id="KW-1185">Reference proteome</keyword>
<feature type="transmembrane region" description="Helical" evidence="7">
    <location>
        <begin position="231"/>
        <end position="255"/>
    </location>
</feature>
<dbReference type="AlphaFoldDB" id="A0A1U7NKU7"/>
<dbReference type="Pfam" id="PF00005">
    <property type="entry name" value="ABC_tran"/>
    <property type="match status" value="1"/>
</dbReference>
<dbReference type="EMBL" id="MPKA01000088">
    <property type="protein sequence ID" value="OLU45119.1"/>
    <property type="molecule type" value="Genomic_DNA"/>
</dbReference>
<reference evidence="10 11" key="1">
    <citation type="submission" date="2016-11" db="EMBL/GenBank/DDBJ databases">
        <title>Description of two novel members of the family Erysipelotrichaceae: Ileibacterium lipovorans gen. nov., sp. nov. and Dubosiella newyorkensis, gen. nov., sp. nov.</title>
        <authorList>
            <person name="Cox L.M."/>
            <person name="Sohn J."/>
            <person name="Tyrrell K.L."/>
            <person name="Citron D.M."/>
            <person name="Lawson P.A."/>
            <person name="Patel N.B."/>
            <person name="Iizumi T."/>
            <person name="Perez-Perez G.I."/>
            <person name="Goldstein E.J."/>
            <person name="Blaser M.J."/>
        </authorList>
    </citation>
    <scope>NUCLEOTIDE SEQUENCE [LARGE SCALE GENOMIC DNA]</scope>
    <source>
        <strain evidence="10 11">NYU-BL-A4</strain>
    </source>
</reference>
<keyword evidence="6 7" id="KW-0472">Membrane</keyword>
<feature type="domain" description="ABC transmembrane type-1" evidence="9">
    <location>
        <begin position="13"/>
        <end position="291"/>
    </location>
</feature>
<evidence type="ECO:0000256" key="4">
    <source>
        <dbReference type="ARBA" id="ARBA00022840"/>
    </source>
</evidence>
<dbReference type="OrthoDB" id="95687at2"/>
<dbReference type="InterPro" id="IPR036640">
    <property type="entry name" value="ABC1_TM_sf"/>
</dbReference>
<dbReference type="GO" id="GO:0140359">
    <property type="term" value="F:ABC-type transporter activity"/>
    <property type="evidence" value="ECO:0007669"/>
    <property type="project" value="InterPro"/>
</dbReference>
<feature type="transmembrane region" description="Helical" evidence="7">
    <location>
        <begin position="132"/>
        <end position="162"/>
    </location>
</feature>
<evidence type="ECO:0000256" key="7">
    <source>
        <dbReference type="SAM" id="Phobius"/>
    </source>
</evidence>
<evidence type="ECO:0000256" key="3">
    <source>
        <dbReference type="ARBA" id="ARBA00022741"/>
    </source>
</evidence>
<dbReference type="RefSeq" id="WP_076341974.1">
    <property type="nucleotide sequence ID" value="NZ_JBGNFS010000009.1"/>
</dbReference>
<feature type="transmembrane region" description="Helical" evidence="7">
    <location>
        <begin position="9"/>
        <end position="31"/>
    </location>
</feature>